<organism evidence="1">
    <name type="scientific">marine sediment metagenome</name>
    <dbReference type="NCBI Taxonomy" id="412755"/>
    <lineage>
        <taxon>unclassified sequences</taxon>
        <taxon>metagenomes</taxon>
        <taxon>ecological metagenomes</taxon>
    </lineage>
</organism>
<sequence>GLSPATALETVQALYRKFPAYVSQGSRIRINLAGVGGFGADATDPLVYEVETLLLGGGGLALGNDYQYLGAEMVPITPASGPATAALDTPPAVAIAGGSAKAGGTLSVRFDFTVAAPAWTVNDFQGKFLRITRGGVKVVYEMPIARNAADTITCRIPGVAPLILDSDTAEIVEPAIQFINPTIANSGPVIVGRTGDVDINTPDSQLGSAFVRCCFPTGCKIRNALFATFDRCNLDDGGWGAYIDTSNLDFINCTCQYFYLAGGTV</sequence>
<comment type="caution">
    <text evidence="1">The sequence shown here is derived from an EMBL/GenBank/DDBJ whole genome shotgun (WGS) entry which is preliminary data.</text>
</comment>
<dbReference type="AlphaFoldDB" id="X0V6Q5"/>
<dbReference type="EMBL" id="BARS01028410">
    <property type="protein sequence ID" value="GAG08173.1"/>
    <property type="molecule type" value="Genomic_DNA"/>
</dbReference>
<feature type="non-terminal residue" evidence="1">
    <location>
        <position position="265"/>
    </location>
</feature>
<reference evidence="1" key="1">
    <citation type="journal article" date="2014" name="Front. Microbiol.">
        <title>High frequency of phylogenetically diverse reductive dehalogenase-homologous genes in deep subseafloor sedimentary metagenomes.</title>
        <authorList>
            <person name="Kawai M."/>
            <person name="Futagami T."/>
            <person name="Toyoda A."/>
            <person name="Takaki Y."/>
            <person name="Nishi S."/>
            <person name="Hori S."/>
            <person name="Arai W."/>
            <person name="Tsubouchi T."/>
            <person name="Morono Y."/>
            <person name="Uchiyama I."/>
            <person name="Ito T."/>
            <person name="Fujiyama A."/>
            <person name="Inagaki F."/>
            <person name="Takami H."/>
        </authorList>
    </citation>
    <scope>NUCLEOTIDE SEQUENCE</scope>
    <source>
        <strain evidence="1">Expedition CK06-06</strain>
    </source>
</reference>
<accession>X0V6Q5</accession>
<evidence type="ECO:0000313" key="1">
    <source>
        <dbReference type="EMBL" id="GAG08173.1"/>
    </source>
</evidence>
<name>X0V6Q5_9ZZZZ</name>
<proteinExistence type="predicted"/>
<gene>
    <name evidence="1" type="ORF">S01H1_44538</name>
</gene>
<protein>
    <submittedName>
        <fullName evidence="1">Uncharacterized protein</fullName>
    </submittedName>
</protein>
<feature type="non-terminal residue" evidence="1">
    <location>
        <position position="1"/>
    </location>
</feature>